<dbReference type="InterPro" id="IPR050245">
    <property type="entry name" value="PrsA_foldase"/>
</dbReference>
<dbReference type="Gene3D" id="3.10.50.40">
    <property type="match status" value="1"/>
</dbReference>
<feature type="signal peptide" evidence="1">
    <location>
        <begin position="1"/>
        <end position="20"/>
    </location>
</feature>
<dbReference type="SUPFAM" id="SSF109998">
    <property type="entry name" value="Triger factor/SurA peptide-binding domain-like"/>
    <property type="match status" value="1"/>
</dbReference>
<dbReference type="GO" id="GO:0016853">
    <property type="term" value="F:isomerase activity"/>
    <property type="evidence" value="ECO:0007669"/>
    <property type="project" value="UniProtKB-KW"/>
</dbReference>
<protein>
    <submittedName>
        <fullName evidence="3">Peptidyl-prolyl cis-trans isomerase</fullName>
    </submittedName>
</protein>
<evidence type="ECO:0000256" key="1">
    <source>
        <dbReference type="SAM" id="SignalP"/>
    </source>
</evidence>
<reference evidence="3 4" key="1">
    <citation type="submission" date="2021-03" db="EMBL/GenBank/DDBJ databases">
        <title>Thermosipho ferrireducens sp.nov., an anaerobic thermophilic iron-reducing bacterium isolated from a deep-sea hydrothermal sulfide deposits.</title>
        <authorList>
            <person name="Zeng X."/>
            <person name="Chen Y."/>
            <person name="Shao Z."/>
        </authorList>
    </citation>
    <scope>NUCLEOTIDE SEQUENCE [LARGE SCALE GENOMIC DNA]</scope>
    <source>
        <strain evidence="3 4">JL129W03</strain>
    </source>
</reference>
<dbReference type="EMBL" id="CP071446">
    <property type="protein sequence ID" value="QTA37128.1"/>
    <property type="molecule type" value="Genomic_DNA"/>
</dbReference>
<keyword evidence="3" id="KW-0413">Isomerase</keyword>
<dbReference type="InterPro" id="IPR027304">
    <property type="entry name" value="Trigger_fact/SurA_dom_sf"/>
</dbReference>
<evidence type="ECO:0000313" key="3">
    <source>
        <dbReference type="EMBL" id="QTA37128.1"/>
    </source>
</evidence>
<dbReference type="PANTHER" id="PTHR47245">
    <property type="entry name" value="PEPTIDYLPROLYL ISOMERASE"/>
    <property type="match status" value="1"/>
</dbReference>
<keyword evidence="1" id="KW-0732">Signal</keyword>
<organism evidence="3 4">
    <name type="scientific">Thermosipho ferrireducens</name>
    <dbReference type="NCBI Taxonomy" id="2571116"/>
    <lineage>
        <taxon>Bacteria</taxon>
        <taxon>Thermotogati</taxon>
        <taxon>Thermotogota</taxon>
        <taxon>Thermotogae</taxon>
        <taxon>Thermotogales</taxon>
        <taxon>Fervidobacteriaceae</taxon>
        <taxon>Thermosipho</taxon>
    </lineage>
</organism>
<dbReference type="Pfam" id="PF13624">
    <property type="entry name" value="SurA_N_3"/>
    <property type="match status" value="1"/>
</dbReference>
<proteinExistence type="predicted"/>
<evidence type="ECO:0000313" key="4">
    <source>
        <dbReference type="Proteomes" id="UP000671862"/>
    </source>
</evidence>
<sequence length="344" mass="39338">MKKFFMVVFLIGILSTTIFAVDTSSKTATTTTSNATTVVALVNGEPITLDILNSEANIQNLLISINQVNETFFNVLTNTQEGINLIMRYKRAVLDNMVQKLLIVQFAQKYNLRPSDIEVTNLVNKQVKEYLTSQGIDEQTFDSYLKYANMGSLEDFKKRLYFNTLVNLSLKNLYDFVAKNATVTNEEIKIYYENNITRFSTPAQYDLYLLNFNSNIEANAAKQKLLSGESFENIAGNYGINNPLLEKIEDGNKLIPEKIWNYIRNSLPGSILGPIEADGKYYLIRLLNVIPAQTKKLEDVKNDIISIILNEKQSKIWAKFIDNEFSKFKQQSDIKIFYNIETKK</sequence>
<name>A0ABX7S788_9BACT</name>
<dbReference type="InterPro" id="IPR000297">
    <property type="entry name" value="PPIase_PpiC"/>
</dbReference>
<accession>A0ABX7S788</accession>
<evidence type="ECO:0000259" key="2">
    <source>
        <dbReference type="Pfam" id="PF13145"/>
    </source>
</evidence>
<dbReference type="PANTHER" id="PTHR47245:SF2">
    <property type="entry name" value="PEPTIDYL-PROLYL CIS-TRANS ISOMERASE HP_0175-RELATED"/>
    <property type="match status" value="1"/>
</dbReference>
<dbReference type="InterPro" id="IPR046357">
    <property type="entry name" value="PPIase_dom_sf"/>
</dbReference>
<keyword evidence="4" id="KW-1185">Reference proteome</keyword>
<dbReference type="Gene3D" id="1.10.4030.10">
    <property type="entry name" value="Porin chaperone SurA, peptide-binding domain"/>
    <property type="match status" value="1"/>
</dbReference>
<dbReference type="RefSeq" id="WP_207565851.1">
    <property type="nucleotide sequence ID" value="NZ_CP071446.1"/>
</dbReference>
<dbReference type="Pfam" id="PF13145">
    <property type="entry name" value="Rotamase_2"/>
    <property type="match status" value="1"/>
</dbReference>
<dbReference type="Proteomes" id="UP000671862">
    <property type="component" value="Chromosome"/>
</dbReference>
<dbReference type="SUPFAM" id="SSF54534">
    <property type="entry name" value="FKBP-like"/>
    <property type="match status" value="1"/>
</dbReference>
<feature type="chain" id="PRO_5045580642" evidence="1">
    <location>
        <begin position="21"/>
        <end position="344"/>
    </location>
</feature>
<gene>
    <name evidence="3" type="ORF">JYK00_05075</name>
</gene>
<feature type="domain" description="PpiC" evidence="2">
    <location>
        <begin position="183"/>
        <end position="302"/>
    </location>
</feature>